<dbReference type="RefSeq" id="WP_314012358.1">
    <property type="nucleotide sequence ID" value="NZ_JAVTTP010000001.1"/>
</dbReference>
<dbReference type="InterPro" id="IPR024623">
    <property type="entry name" value="YtxH"/>
</dbReference>
<comment type="caution">
    <text evidence="3">The sequence shown here is derived from an EMBL/GenBank/DDBJ whole genome shotgun (WGS) entry which is preliminary data.</text>
</comment>
<dbReference type="Proteomes" id="UP001250656">
    <property type="component" value="Unassembled WGS sequence"/>
</dbReference>
<reference evidence="3 4" key="1">
    <citation type="submission" date="2023-09" db="EMBL/GenBank/DDBJ databases">
        <title>Novel taxa isolated from Blanes Bay.</title>
        <authorList>
            <person name="Rey-Velasco X."/>
            <person name="Lucena T."/>
        </authorList>
    </citation>
    <scope>NUCLEOTIDE SEQUENCE [LARGE SCALE GENOMIC DNA]</scope>
    <source>
        <strain evidence="3 4">S334</strain>
    </source>
</reference>
<feature type="transmembrane region" description="Helical" evidence="2">
    <location>
        <begin position="6"/>
        <end position="26"/>
    </location>
</feature>
<proteinExistence type="predicted"/>
<evidence type="ECO:0000256" key="1">
    <source>
        <dbReference type="SAM" id="Coils"/>
    </source>
</evidence>
<gene>
    <name evidence="3" type="ORF">RQM65_02005</name>
</gene>
<accession>A0ABU3L139</accession>
<evidence type="ECO:0000313" key="3">
    <source>
        <dbReference type="EMBL" id="MDT7827436.1"/>
    </source>
</evidence>
<keyword evidence="4" id="KW-1185">Reference proteome</keyword>
<keyword evidence="1" id="KW-0175">Coiled coil</keyword>
<sequence length="113" mass="12117">MDKNSNIGLALITGAALGAAFSILYAPARGVETRQRIIDSTESAADALLRAADQLKNSATNVVVEKKGNLEAQLNSVFSRTAHEQDELIALLEQKLDSLKKKGRKINKKAAKA</sequence>
<feature type="coiled-coil region" evidence="1">
    <location>
        <begin position="82"/>
        <end position="109"/>
    </location>
</feature>
<organism evidence="3 4">
    <name type="scientific">Pricia mediterranea</name>
    <dbReference type="NCBI Taxonomy" id="3076079"/>
    <lineage>
        <taxon>Bacteria</taxon>
        <taxon>Pseudomonadati</taxon>
        <taxon>Bacteroidota</taxon>
        <taxon>Flavobacteriia</taxon>
        <taxon>Flavobacteriales</taxon>
        <taxon>Flavobacteriaceae</taxon>
        <taxon>Pricia</taxon>
    </lineage>
</organism>
<keyword evidence="2" id="KW-0812">Transmembrane</keyword>
<dbReference type="Pfam" id="PF12732">
    <property type="entry name" value="YtxH"/>
    <property type="match status" value="1"/>
</dbReference>
<evidence type="ECO:0000313" key="4">
    <source>
        <dbReference type="Proteomes" id="UP001250656"/>
    </source>
</evidence>
<keyword evidence="2" id="KW-0472">Membrane</keyword>
<dbReference type="EMBL" id="JAVTTP010000001">
    <property type="protein sequence ID" value="MDT7827436.1"/>
    <property type="molecule type" value="Genomic_DNA"/>
</dbReference>
<evidence type="ECO:0000256" key="2">
    <source>
        <dbReference type="SAM" id="Phobius"/>
    </source>
</evidence>
<protein>
    <submittedName>
        <fullName evidence="3">YtxH domain-containing protein</fullName>
    </submittedName>
</protein>
<keyword evidence="2" id="KW-1133">Transmembrane helix</keyword>
<name>A0ABU3L139_9FLAO</name>